<evidence type="ECO:0000313" key="7">
    <source>
        <dbReference type="Proteomes" id="UP000256424"/>
    </source>
</evidence>
<keyword evidence="6" id="KW-0255">Endonuclease</keyword>
<dbReference type="GO" id="GO:0004519">
    <property type="term" value="F:endonuclease activity"/>
    <property type="evidence" value="ECO:0007669"/>
    <property type="project" value="UniProtKB-KW"/>
</dbReference>
<dbReference type="InterPro" id="IPR003265">
    <property type="entry name" value="HhH-GPD_domain"/>
</dbReference>
<evidence type="ECO:0000256" key="1">
    <source>
        <dbReference type="ARBA" id="ARBA00022485"/>
    </source>
</evidence>
<evidence type="ECO:0000256" key="3">
    <source>
        <dbReference type="ARBA" id="ARBA00023004"/>
    </source>
</evidence>
<dbReference type="PANTHER" id="PTHR10359">
    <property type="entry name" value="A/G-SPECIFIC ADENINE GLYCOSYLASE/ENDONUCLEASE III"/>
    <property type="match status" value="1"/>
</dbReference>
<protein>
    <submittedName>
        <fullName evidence="6">Endonuclease III</fullName>
    </submittedName>
</protein>
<evidence type="ECO:0000259" key="5">
    <source>
        <dbReference type="SMART" id="SM00478"/>
    </source>
</evidence>
<dbReference type="CDD" id="cd00056">
    <property type="entry name" value="ENDO3c"/>
    <property type="match status" value="1"/>
</dbReference>
<keyword evidence="4" id="KW-0411">Iron-sulfur</keyword>
<dbReference type="Gene3D" id="1.10.1670.10">
    <property type="entry name" value="Helix-hairpin-Helix base-excision DNA repair enzymes (C-terminal)"/>
    <property type="match status" value="1"/>
</dbReference>
<dbReference type="EMBL" id="NXLW01000006">
    <property type="protein sequence ID" value="RDU72516.1"/>
    <property type="molecule type" value="Genomic_DNA"/>
</dbReference>
<keyword evidence="1" id="KW-0004">4Fe-4S</keyword>
<organism evidence="6 7">
    <name type="scientific">Helicobacter aurati</name>
    <dbReference type="NCBI Taxonomy" id="137778"/>
    <lineage>
        <taxon>Bacteria</taxon>
        <taxon>Pseudomonadati</taxon>
        <taxon>Campylobacterota</taxon>
        <taxon>Epsilonproteobacteria</taxon>
        <taxon>Campylobacterales</taxon>
        <taxon>Helicobacteraceae</taxon>
        <taxon>Helicobacter</taxon>
    </lineage>
</organism>
<dbReference type="PANTHER" id="PTHR10359:SF19">
    <property type="entry name" value="DNA REPAIR GLYCOSYLASE MJ1434-RELATED"/>
    <property type="match status" value="1"/>
</dbReference>
<keyword evidence="3" id="KW-0408">Iron</keyword>
<dbReference type="InterPro" id="IPR023170">
    <property type="entry name" value="HhH_base_excis_C"/>
</dbReference>
<evidence type="ECO:0000313" key="6">
    <source>
        <dbReference type="EMBL" id="RDU72516.1"/>
    </source>
</evidence>
<dbReference type="RefSeq" id="WP_104763502.1">
    <property type="nucleotide sequence ID" value="NZ_FZPM01000025.1"/>
</dbReference>
<keyword evidence="6" id="KW-0540">Nuclease</keyword>
<evidence type="ECO:0000256" key="4">
    <source>
        <dbReference type="ARBA" id="ARBA00023014"/>
    </source>
</evidence>
<dbReference type="AlphaFoldDB" id="A0A3D8J5Q7"/>
<proteinExistence type="predicted"/>
<reference evidence="6 7" key="1">
    <citation type="submission" date="2018-04" db="EMBL/GenBank/DDBJ databases">
        <title>Novel Campyloabacter and Helicobacter Species and Strains.</title>
        <authorList>
            <person name="Mannion A.J."/>
            <person name="Shen Z."/>
            <person name="Fox J.G."/>
        </authorList>
    </citation>
    <scope>NUCLEOTIDE SEQUENCE [LARGE SCALE GENOMIC DNA]</scope>
    <source>
        <strain evidence="6 7">MIT 97-5075</strain>
    </source>
</reference>
<dbReference type="OrthoDB" id="9802365at2"/>
<evidence type="ECO:0000256" key="2">
    <source>
        <dbReference type="ARBA" id="ARBA00022723"/>
    </source>
</evidence>
<name>A0A3D8J5Q7_9HELI</name>
<keyword evidence="7" id="KW-1185">Reference proteome</keyword>
<sequence>MTTFKNQIFNGYDLLTVLKRHYKIGDSHSWWWPSFRSVKIDRGMEICGALDSEIPDISMCFAGILGQNTKYENAWSALVALYEYLFIQMDCIFQFDSCYIESFKHYEYPNLAFISQTQWQDSLLAILYKTSHDTIAKLIRKAGFHNQKARYIALITKNIVQDFGSFDNFAKKVNKEWLLLQKGIGNESASSILNYALKREEMVVDRYTQKLLISLGYEHKSYEDMQDFLLTNLTAAITLYDFDISLAQVMARLHGKIVEHCKRTKIGKNKEKEELIIY</sequence>
<dbReference type="InterPro" id="IPR011257">
    <property type="entry name" value="DNA_glycosylase"/>
</dbReference>
<comment type="caution">
    <text evidence="6">The sequence shown here is derived from an EMBL/GenBank/DDBJ whole genome shotgun (WGS) entry which is preliminary data.</text>
</comment>
<keyword evidence="2" id="KW-0479">Metal-binding</keyword>
<dbReference type="GO" id="GO:0006284">
    <property type="term" value="P:base-excision repair"/>
    <property type="evidence" value="ECO:0007669"/>
    <property type="project" value="InterPro"/>
</dbReference>
<keyword evidence="6" id="KW-0378">Hydrolase</keyword>
<dbReference type="Proteomes" id="UP000256424">
    <property type="component" value="Unassembled WGS sequence"/>
</dbReference>
<accession>A0A3D8J5Q7</accession>
<dbReference type="Pfam" id="PF00730">
    <property type="entry name" value="HhH-GPD"/>
    <property type="match status" value="1"/>
</dbReference>
<dbReference type="GO" id="GO:0046872">
    <property type="term" value="F:metal ion binding"/>
    <property type="evidence" value="ECO:0007669"/>
    <property type="project" value="UniProtKB-KW"/>
</dbReference>
<feature type="domain" description="HhH-GPD" evidence="5">
    <location>
        <begin position="113"/>
        <end position="249"/>
    </location>
</feature>
<gene>
    <name evidence="6" type="ORF">CQA66_04175</name>
</gene>
<dbReference type="SMART" id="SM00478">
    <property type="entry name" value="ENDO3c"/>
    <property type="match status" value="1"/>
</dbReference>
<dbReference type="SUPFAM" id="SSF48150">
    <property type="entry name" value="DNA-glycosylase"/>
    <property type="match status" value="1"/>
</dbReference>
<dbReference type="GO" id="GO:0051539">
    <property type="term" value="F:4 iron, 4 sulfur cluster binding"/>
    <property type="evidence" value="ECO:0007669"/>
    <property type="project" value="UniProtKB-KW"/>
</dbReference>